<dbReference type="InterPro" id="IPR017439">
    <property type="entry name" value="Amidohydrolase"/>
</dbReference>
<name>A0A9X8Y8R1_9FIRM</name>
<dbReference type="Gene3D" id="3.30.70.360">
    <property type="match status" value="1"/>
</dbReference>
<dbReference type="SUPFAM" id="SSF55031">
    <property type="entry name" value="Bacterial exopeptidase dimerisation domain"/>
    <property type="match status" value="1"/>
</dbReference>
<feature type="binding site" evidence="2">
    <location>
        <position position="160"/>
    </location>
    <ligand>
        <name>Mn(2+)</name>
        <dbReference type="ChEBI" id="CHEBI:29035"/>
        <label>2</label>
    </ligand>
</feature>
<organism evidence="4 5">
    <name type="scientific">Harryflintia acetispora</name>
    <dbReference type="NCBI Taxonomy" id="1849041"/>
    <lineage>
        <taxon>Bacteria</taxon>
        <taxon>Bacillati</taxon>
        <taxon>Bacillota</taxon>
        <taxon>Clostridia</taxon>
        <taxon>Eubacteriales</taxon>
        <taxon>Oscillospiraceae</taxon>
        <taxon>Harryflintia</taxon>
    </lineage>
</organism>
<dbReference type="InterPro" id="IPR011650">
    <property type="entry name" value="Peptidase_M20_dimer"/>
</dbReference>
<dbReference type="InterPro" id="IPR002933">
    <property type="entry name" value="Peptidase_M20"/>
</dbReference>
<dbReference type="PANTHER" id="PTHR11014">
    <property type="entry name" value="PEPTIDASE M20 FAMILY MEMBER"/>
    <property type="match status" value="1"/>
</dbReference>
<gene>
    <name evidence="4" type="ORF">EDD78_103114</name>
</gene>
<dbReference type="Pfam" id="PF07687">
    <property type="entry name" value="M20_dimer"/>
    <property type="match status" value="1"/>
</dbReference>
<evidence type="ECO:0000259" key="3">
    <source>
        <dbReference type="Pfam" id="PF07687"/>
    </source>
</evidence>
<sequence>MDIKTIAHEIQSETIALRRELHRHPEPSLEEHWTTERLIKEIEALGLPYRKLSPTGLIAELQGGKPGRTVGLRADIDALSITENTGLPFSSEVPGVMHACGHDTHAAMLVGAAKVLCRVRGELCGSVRFIFQPAEEGGGGAEKVIDQGGLEGLDYLFGQHIYSQQRSGTIGWTKGAGTAAAGTFIIKVIGDACHGALPETGVDATVAAAAIVMALQTIVSRELSALDPAVVTVGKLCSGTRKNIVSGYAEIEGTMRSFDPKVHAHIRDSIERIARQTAAAYRCEIDFHYHDSAKVLLNNPEAAEIACRAAQKVAAAPDDVFVMEKQLVSEDFADYTPYVKAAFVLLGGGGEYPPHSDQFAVDEASFETGVAFLAQAAVEALNA</sequence>
<dbReference type="NCBIfam" id="TIGR01891">
    <property type="entry name" value="amidohydrolases"/>
    <property type="match status" value="1"/>
</dbReference>
<dbReference type="GO" id="GO:0019877">
    <property type="term" value="P:diaminopimelate biosynthetic process"/>
    <property type="evidence" value="ECO:0007669"/>
    <property type="project" value="UniProtKB-ARBA"/>
</dbReference>
<feature type="binding site" evidence="2">
    <location>
        <position position="102"/>
    </location>
    <ligand>
        <name>Mn(2+)</name>
        <dbReference type="ChEBI" id="CHEBI:29035"/>
        <label>2</label>
    </ligand>
</feature>
<proteinExistence type="predicted"/>
<dbReference type="SUPFAM" id="SSF53187">
    <property type="entry name" value="Zn-dependent exopeptidases"/>
    <property type="match status" value="1"/>
</dbReference>
<dbReference type="GO" id="GO:0046872">
    <property type="term" value="F:metal ion binding"/>
    <property type="evidence" value="ECO:0007669"/>
    <property type="project" value="UniProtKB-KW"/>
</dbReference>
<accession>A0A9X8Y8R1</accession>
<feature type="domain" description="Peptidase M20 dimerisation" evidence="3">
    <location>
        <begin position="181"/>
        <end position="281"/>
    </location>
</feature>
<keyword evidence="1" id="KW-0378">Hydrolase</keyword>
<evidence type="ECO:0000256" key="1">
    <source>
        <dbReference type="ARBA" id="ARBA00022801"/>
    </source>
</evidence>
<keyword evidence="2" id="KW-0479">Metal-binding</keyword>
<evidence type="ECO:0000313" key="5">
    <source>
        <dbReference type="Proteomes" id="UP000294682"/>
    </source>
</evidence>
<feature type="binding site" evidence="2">
    <location>
        <position position="100"/>
    </location>
    <ligand>
        <name>Mn(2+)</name>
        <dbReference type="ChEBI" id="CHEBI:29035"/>
        <label>2</label>
    </ligand>
</feature>
<dbReference type="PANTHER" id="PTHR11014:SF63">
    <property type="entry name" value="METALLOPEPTIDASE, PUTATIVE (AFU_ORTHOLOGUE AFUA_6G09600)-RELATED"/>
    <property type="match status" value="1"/>
</dbReference>
<dbReference type="EMBL" id="SLUK01000003">
    <property type="protein sequence ID" value="TCL44077.1"/>
    <property type="molecule type" value="Genomic_DNA"/>
</dbReference>
<dbReference type="RefSeq" id="WP_079698933.1">
    <property type="nucleotide sequence ID" value="NZ_SLUK01000003.1"/>
</dbReference>
<comment type="cofactor">
    <cofactor evidence="2">
        <name>Mn(2+)</name>
        <dbReference type="ChEBI" id="CHEBI:29035"/>
    </cofactor>
    <text evidence="2">The Mn(2+) ion enhances activity.</text>
</comment>
<protein>
    <submittedName>
        <fullName evidence="4">Amidohydrolase</fullName>
    </submittedName>
</protein>
<evidence type="ECO:0000256" key="2">
    <source>
        <dbReference type="PIRSR" id="PIRSR005962-1"/>
    </source>
</evidence>
<reference evidence="4 5" key="1">
    <citation type="submission" date="2019-03" db="EMBL/GenBank/DDBJ databases">
        <title>Genomic Encyclopedia of Type Strains, Phase IV (KMG-IV): sequencing the most valuable type-strain genomes for metagenomic binning, comparative biology and taxonomic classification.</title>
        <authorList>
            <person name="Goeker M."/>
        </authorList>
    </citation>
    <scope>NUCLEOTIDE SEQUENCE [LARGE SCALE GENOMIC DNA]</scope>
    <source>
        <strain evidence="4 5">DSM 100433</strain>
    </source>
</reference>
<evidence type="ECO:0000313" key="4">
    <source>
        <dbReference type="EMBL" id="TCL44077.1"/>
    </source>
</evidence>
<dbReference type="GO" id="GO:0050118">
    <property type="term" value="F:N-acetyldiaminopimelate deacetylase activity"/>
    <property type="evidence" value="ECO:0007669"/>
    <property type="project" value="UniProtKB-ARBA"/>
</dbReference>
<dbReference type="Pfam" id="PF01546">
    <property type="entry name" value="Peptidase_M20"/>
    <property type="match status" value="1"/>
</dbReference>
<feature type="binding site" evidence="2">
    <location>
        <position position="136"/>
    </location>
    <ligand>
        <name>Mn(2+)</name>
        <dbReference type="ChEBI" id="CHEBI:29035"/>
        <label>2</label>
    </ligand>
</feature>
<comment type="caution">
    <text evidence="4">The sequence shown here is derived from an EMBL/GenBank/DDBJ whole genome shotgun (WGS) entry which is preliminary data.</text>
</comment>
<keyword evidence="2" id="KW-0464">Manganese</keyword>
<keyword evidence="5" id="KW-1185">Reference proteome</keyword>
<dbReference type="PIRSF" id="PIRSF005962">
    <property type="entry name" value="Pept_M20D_amidohydro"/>
    <property type="match status" value="1"/>
</dbReference>
<dbReference type="Gene3D" id="3.40.630.10">
    <property type="entry name" value="Zn peptidases"/>
    <property type="match status" value="1"/>
</dbReference>
<feature type="binding site" evidence="2">
    <location>
        <position position="355"/>
    </location>
    <ligand>
        <name>Mn(2+)</name>
        <dbReference type="ChEBI" id="CHEBI:29035"/>
        <label>2</label>
    </ligand>
</feature>
<dbReference type="FunFam" id="3.30.70.360:FF:000001">
    <property type="entry name" value="N-acetyldiaminopimelate deacetylase"/>
    <property type="match status" value="1"/>
</dbReference>
<dbReference type="InterPro" id="IPR036264">
    <property type="entry name" value="Bact_exopeptidase_dim_dom"/>
</dbReference>
<dbReference type="AlphaFoldDB" id="A0A9X8Y8R1"/>
<dbReference type="Proteomes" id="UP000294682">
    <property type="component" value="Unassembled WGS sequence"/>
</dbReference>